<dbReference type="PANTHER" id="PTHR13170">
    <property type="entry name" value="O-GLCNACASE"/>
    <property type="match status" value="1"/>
</dbReference>
<feature type="compositionally biased region" description="Polar residues" evidence="1">
    <location>
        <begin position="77"/>
        <end position="90"/>
    </location>
</feature>
<proteinExistence type="predicted"/>
<dbReference type="EMBL" id="SGPK01000170">
    <property type="protein sequence ID" value="THH06878.1"/>
    <property type="molecule type" value="Genomic_DNA"/>
</dbReference>
<dbReference type="PANTHER" id="PTHR13170:SF16">
    <property type="entry name" value="PROTEIN O-GLCNACASE"/>
    <property type="match status" value="1"/>
</dbReference>
<comment type="caution">
    <text evidence="3">The sequence shown here is derived from an EMBL/GenBank/DDBJ whole genome shotgun (WGS) entry which is preliminary data.</text>
</comment>
<gene>
    <name evidence="3" type="ORF">EW145_g3776</name>
</gene>
<dbReference type="SUPFAM" id="SSF55729">
    <property type="entry name" value="Acyl-CoA N-acyltransferases (Nat)"/>
    <property type="match status" value="1"/>
</dbReference>
<feature type="region of interest" description="Disordered" evidence="1">
    <location>
        <begin position="68"/>
        <end position="90"/>
    </location>
</feature>
<dbReference type="InterPro" id="IPR051822">
    <property type="entry name" value="Glycosyl_Hydrolase_84"/>
</dbReference>
<evidence type="ECO:0000256" key="1">
    <source>
        <dbReference type="SAM" id="MobiDB-lite"/>
    </source>
</evidence>
<reference evidence="3 4" key="1">
    <citation type="submission" date="2019-02" db="EMBL/GenBank/DDBJ databases">
        <title>Genome sequencing of the rare red list fungi Phellinidium pouzarii.</title>
        <authorList>
            <person name="Buettner E."/>
            <person name="Kellner H."/>
        </authorList>
    </citation>
    <scope>NUCLEOTIDE SEQUENCE [LARGE SCALE GENOMIC DNA]</scope>
    <source>
        <strain evidence="3 4">DSM 108285</strain>
    </source>
</reference>
<feature type="domain" description="N-acetyltransferase" evidence="2">
    <location>
        <begin position="109"/>
        <end position="238"/>
    </location>
</feature>
<dbReference type="Pfam" id="PF13508">
    <property type="entry name" value="Acetyltransf_7"/>
    <property type="match status" value="1"/>
</dbReference>
<evidence type="ECO:0000259" key="2">
    <source>
        <dbReference type="PROSITE" id="PS51186"/>
    </source>
</evidence>
<accession>A0A4S4L7S5</accession>
<dbReference type="CDD" id="cd04301">
    <property type="entry name" value="NAT_SF"/>
    <property type="match status" value="1"/>
</dbReference>
<dbReference type="InterPro" id="IPR000182">
    <property type="entry name" value="GNAT_dom"/>
</dbReference>
<evidence type="ECO:0000313" key="4">
    <source>
        <dbReference type="Proteomes" id="UP000308199"/>
    </source>
</evidence>
<keyword evidence="4" id="KW-1185">Reference proteome</keyword>
<dbReference type="PROSITE" id="PS51186">
    <property type="entry name" value="GNAT"/>
    <property type="match status" value="1"/>
</dbReference>
<dbReference type="Gene3D" id="3.40.630.30">
    <property type="match status" value="1"/>
</dbReference>
<evidence type="ECO:0000313" key="3">
    <source>
        <dbReference type="EMBL" id="THH06878.1"/>
    </source>
</evidence>
<protein>
    <recommendedName>
        <fullName evidence="2">N-acetyltransferase domain-containing protein</fullName>
    </recommendedName>
</protein>
<name>A0A4S4L7S5_9AGAM</name>
<dbReference type="OrthoDB" id="9975416at2759"/>
<organism evidence="3 4">
    <name type="scientific">Phellinidium pouzarii</name>
    <dbReference type="NCBI Taxonomy" id="167371"/>
    <lineage>
        <taxon>Eukaryota</taxon>
        <taxon>Fungi</taxon>
        <taxon>Dikarya</taxon>
        <taxon>Basidiomycota</taxon>
        <taxon>Agaricomycotina</taxon>
        <taxon>Agaricomycetes</taxon>
        <taxon>Hymenochaetales</taxon>
        <taxon>Hymenochaetaceae</taxon>
        <taxon>Phellinidium</taxon>
    </lineage>
</organism>
<dbReference type="Proteomes" id="UP000308199">
    <property type="component" value="Unassembled WGS sequence"/>
</dbReference>
<dbReference type="GO" id="GO:0016747">
    <property type="term" value="F:acyltransferase activity, transferring groups other than amino-acyl groups"/>
    <property type="evidence" value="ECO:0007669"/>
    <property type="project" value="InterPro"/>
</dbReference>
<dbReference type="AlphaFoldDB" id="A0A4S4L7S5"/>
<sequence length="252" mass="28053">MSPSRVTVRPARPEDRDAIVHICLMTANEGKSAAPLVTIPELPALVWALPYLELPTGFGFVMVEESTGEGEDIAQPDNLSNNTDTDTSKSPLQAREKIVGYIVGTSNTEAYELAAEKQWWPKLRERYLRPDESESDADADGLTPRDRHYLRLIQSGTHAPSDALAFSGATIHINILPEHQRCGWGRRLLHVAVNELQKSGSDGLWVGSNGVEGRRFYSKVGFKPLQEQDIKFMGLRFEDFVAPQTPLAHYLQ</sequence>
<dbReference type="InterPro" id="IPR016181">
    <property type="entry name" value="Acyl_CoA_acyltransferase"/>
</dbReference>